<protein>
    <recommendedName>
        <fullName evidence="6">Large ribosomal subunit protein bL21</fullName>
    </recommendedName>
</protein>
<dbReference type="NCBIfam" id="TIGR00061">
    <property type="entry name" value="L21"/>
    <property type="match status" value="1"/>
</dbReference>
<evidence type="ECO:0000256" key="6">
    <source>
        <dbReference type="HAMAP-Rule" id="MF_01363"/>
    </source>
</evidence>
<gene>
    <name evidence="6 8" type="primary">rplU</name>
    <name evidence="8" type="ORF">SIID45300_02563</name>
</gene>
<evidence type="ECO:0000256" key="1">
    <source>
        <dbReference type="ARBA" id="ARBA00008563"/>
    </source>
</evidence>
<dbReference type="PROSITE" id="PS01169">
    <property type="entry name" value="RIBOSOMAL_L21"/>
    <property type="match status" value="1"/>
</dbReference>
<evidence type="ECO:0000256" key="2">
    <source>
        <dbReference type="ARBA" id="ARBA00022730"/>
    </source>
</evidence>
<dbReference type="Proteomes" id="UP001628193">
    <property type="component" value="Unassembled WGS sequence"/>
</dbReference>
<organism evidence="8 9">
    <name type="scientific">Candidatus Magnetaquiglobus chichijimensis</name>
    <dbReference type="NCBI Taxonomy" id="3141448"/>
    <lineage>
        <taxon>Bacteria</taxon>
        <taxon>Pseudomonadati</taxon>
        <taxon>Pseudomonadota</taxon>
        <taxon>Magnetococcia</taxon>
        <taxon>Magnetococcales</taxon>
        <taxon>Candidatus Magnetaquicoccaceae</taxon>
        <taxon>Candidatus Magnetaquiglobus</taxon>
    </lineage>
</organism>
<sequence length="102" mass="11456">MYAVVRTGGKQYKVAVNDVVRVEKLPGEEGDSVQVGEVLLISADDQIKIGGEATGGQVTGTILRQMKDKKVLVFKKKRRKNYRRFQGHRQQLTELRITNITA</sequence>
<dbReference type="PANTHER" id="PTHR21349">
    <property type="entry name" value="50S RIBOSOMAL PROTEIN L21"/>
    <property type="match status" value="1"/>
</dbReference>
<dbReference type="GO" id="GO:0005840">
    <property type="term" value="C:ribosome"/>
    <property type="evidence" value="ECO:0007669"/>
    <property type="project" value="UniProtKB-KW"/>
</dbReference>
<keyword evidence="9" id="KW-1185">Reference proteome</keyword>
<comment type="similarity">
    <text evidence="1 6 7">Belongs to the bacterial ribosomal protein bL21 family.</text>
</comment>
<evidence type="ECO:0000256" key="5">
    <source>
        <dbReference type="ARBA" id="ARBA00023274"/>
    </source>
</evidence>
<dbReference type="InterPro" id="IPR028909">
    <property type="entry name" value="bL21-like"/>
</dbReference>
<dbReference type="SUPFAM" id="SSF141091">
    <property type="entry name" value="L21p-like"/>
    <property type="match status" value="1"/>
</dbReference>
<comment type="subunit">
    <text evidence="6">Part of the 50S ribosomal subunit. Contacts protein L20.</text>
</comment>
<keyword evidence="2 6" id="KW-0699">rRNA-binding</keyword>
<evidence type="ECO:0000313" key="8">
    <source>
        <dbReference type="EMBL" id="GAB0058217.1"/>
    </source>
</evidence>
<dbReference type="PANTHER" id="PTHR21349:SF0">
    <property type="entry name" value="LARGE RIBOSOMAL SUBUNIT PROTEIN BL21M"/>
    <property type="match status" value="1"/>
</dbReference>
<comment type="caution">
    <text evidence="8">The sequence shown here is derived from an EMBL/GenBank/DDBJ whole genome shotgun (WGS) entry which is preliminary data.</text>
</comment>
<evidence type="ECO:0000256" key="4">
    <source>
        <dbReference type="ARBA" id="ARBA00022980"/>
    </source>
</evidence>
<dbReference type="Pfam" id="PF00829">
    <property type="entry name" value="Ribosomal_L21p"/>
    <property type="match status" value="1"/>
</dbReference>
<dbReference type="EMBL" id="BAAFGK010000004">
    <property type="protein sequence ID" value="GAB0058217.1"/>
    <property type="molecule type" value="Genomic_DNA"/>
</dbReference>
<comment type="function">
    <text evidence="6 7">This protein binds to 23S rRNA in the presence of protein L20.</text>
</comment>
<keyword evidence="3 6" id="KW-0694">RNA-binding</keyword>
<reference evidence="8 9" key="2">
    <citation type="submission" date="2024-09" db="EMBL/GenBank/DDBJ databases">
        <title>Draft genome sequence of Candidatus Magnetaquicoccaceae bacterium FCR-1.</title>
        <authorList>
            <person name="Shimoshige H."/>
            <person name="Shimamura S."/>
            <person name="Taoka A."/>
            <person name="Kobayashi H."/>
            <person name="Maekawa T."/>
        </authorList>
    </citation>
    <scope>NUCLEOTIDE SEQUENCE [LARGE SCALE GENOMIC DNA]</scope>
    <source>
        <strain evidence="8 9">FCR-1</strain>
    </source>
</reference>
<name>A0ABQ0CBF9_9PROT</name>
<evidence type="ECO:0000256" key="3">
    <source>
        <dbReference type="ARBA" id="ARBA00022884"/>
    </source>
</evidence>
<accession>A0ABQ0CBF9</accession>
<dbReference type="InterPro" id="IPR018258">
    <property type="entry name" value="Ribosomal_bL21_CS"/>
</dbReference>
<keyword evidence="4 6" id="KW-0689">Ribosomal protein</keyword>
<reference evidence="8 9" key="1">
    <citation type="submission" date="2024-05" db="EMBL/GenBank/DDBJ databases">
        <authorList>
            <consortium name="Candidatus Magnetaquicoccaceae bacterium FCR-1 genome sequencing consortium"/>
            <person name="Shimoshige H."/>
            <person name="Shimamura S."/>
            <person name="Taoka A."/>
            <person name="Kobayashi H."/>
            <person name="Maekawa T."/>
        </authorList>
    </citation>
    <scope>NUCLEOTIDE SEQUENCE [LARGE SCALE GENOMIC DNA]</scope>
    <source>
        <strain evidence="8 9">FCR-1</strain>
    </source>
</reference>
<dbReference type="RefSeq" id="WP_420905896.1">
    <property type="nucleotide sequence ID" value="NZ_BAAFGK010000004.1"/>
</dbReference>
<keyword evidence="5 6" id="KW-0687">Ribonucleoprotein</keyword>
<proteinExistence type="inferred from homology"/>
<dbReference type="InterPro" id="IPR001787">
    <property type="entry name" value="Ribosomal_bL21"/>
</dbReference>
<dbReference type="InterPro" id="IPR036164">
    <property type="entry name" value="bL21-like_sf"/>
</dbReference>
<evidence type="ECO:0000313" key="9">
    <source>
        <dbReference type="Proteomes" id="UP001628193"/>
    </source>
</evidence>
<evidence type="ECO:0000256" key="7">
    <source>
        <dbReference type="RuleBase" id="RU000562"/>
    </source>
</evidence>
<dbReference type="HAMAP" id="MF_01363">
    <property type="entry name" value="Ribosomal_bL21"/>
    <property type="match status" value="1"/>
</dbReference>